<dbReference type="EC" id="2.7.7.41" evidence="6"/>
<evidence type="ECO:0000256" key="23">
    <source>
        <dbReference type="ARBA" id="ARBA00033406"/>
    </source>
</evidence>
<evidence type="ECO:0000256" key="9">
    <source>
        <dbReference type="ARBA" id="ARBA00022516"/>
    </source>
</evidence>
<gene>
    <name evidence="25" type="ORF">WG617_02950</name>
</gene>
<keyword evidence="11 24" id="KW-0812">Transmembrane</keyword>
<evidence type="ECO:0000256" key="24">
    <source>
        <dbReference type="SAM" id="Phobius"/>
    </source>
</evidence>
<protein>
    <recommendedName>
        <fullName evidence="7">Phosphatidate cytidylyltransferase</fullName>
        <ecNumber evidence="6">2.7.7.41</ecNumber>
    </recommendedName>
    <alternativeName>
        <fullName evidence="20">CDP-DAG synthase</fullName>
    </alternativeName>
    <alternativeName>
        <fullName evidence="22">CDP-DG synthase</fullName>
    </alternativeName>
    <alternativeName>
        <fullName evidence="18">CDP-diacylglycerol synthase</fullName>
    </alternativeName>
    <alternativeName>
        <fullName evidence="21">CDP-diglyceride pyrophosphorylase</fullName>
    </alternativeName>
    <alternativeName>
        <fullName evidence="23">CDP-diglyceride synthase</fullName>
    </alternativeName>
    <alternativeName>
        <fullName evidence="19">CTP:phosphatidate cytidylyltransferase</fullName>
    </alternativeName>
</protein>
<evidence type="ECO:0000256" key="14">
    <source>
        <dbReference type="ARBA" id="ARBA00023098"/>
    </source>
</evidence>
<evidence type="ECO:0000256" key="7">
    <source>
        <dbReference type="ARBA" id="ARBA00019373"/>
    </source>
</evidence>
<keyword evidence="17" id="KW-1208">Phospholipid metabolism</keyword>
<feature type="transmembrane region" description="Helical" evidence="24">
    <location>
        <begin position="238"/>
        <end position="261"/>
    </location>
</feature>
<dbReference type="EMBL" id="CP148067">
    <property type="protein sequence ID" value="WXL28952.1"/>
    <property type="molecule type" value="Genomic_DNA"/>
</dbReference>
<evidence type="ECO:0000313" key="26">
    <source>
        <dbReference type="Proteomes" id="UP001477443"/>
    </source>
</evidence>
<comment type="subcellular location">
    <subcellularLocation>
        <location evidence="2">Cell membrane</location>
        <topology evidence="2">Multi-pass membrane protein</topology>
    </subcellularLocation>
</comment>
<feature type="transmembrane region" description="Helical" evidence="24">
    <location>
        <begin position="145"/>
        <end position="165"/>
    </location>
</feature>
<evidence type="ECO:0000256" key="10">
    <source>
        <dbReference type="ARBA" id="ARBA00022679"/>
    </source>
</evidence>
<name>A0ABZ2RPP0_9BACT</name>
<feature type="transmembrane region" description="Helical" evidence="24">
    <location>
        <begin position="62"/>
        <end position="80"/>
    </location>
</feature>
<comment type="pathway">
    <text evidence="4">Lipid metabolism.</text>
</comment>
<evidence type="ECO:0000256" key="18">
    <source>
        <dbReference type="ARBA" id="ARBA00029893"/>
    </source>
</evidence>
<evidence type="ECO:0000256" key="11">
    <source>
        <dbReference type="ARBA" id="ARBA00022692"/>
    </source>
</evidence>
<evidence type="ECO:0000256" key="16">
    <source>
        <dbReference type="ARBA" id="ARBA00023209"/>
    </source>
</evidence>
<evidence type="ECO:0000256" key="5">
    <source>
        <dbReference type="ARBA" id="ARBA00010185"/>
    </source>
</evidence>
<feature type="transmembrane region" description="Helical" evidence="24">
    <location>
        <begin position="12"/>
        <end position="31"/>
    </location>
</feature>
<dbReference type="RefSeq" id="WP_338822518.1">
    <property type="nucleotide sequence ID" value="NZ_CP148067.1"/>
</dbReference>
<evidence type="ECO:0000256" key="12">
    <source>
        <dbReference type="ARBA" id="ARBA00022695"/>
    </source>
</evidence>
<feature type="transmembrane region" description="Helical" evidence="24">
    <location>
        <begin position="212"/>
        <end position="232"/>
    </location>
</feature>
<evidence type="ECO:0000256" key="2">
    <source>
        <dbReference type="ARBA" id="ARBA00004651"/>
    </source>
</evidence>
<comment type="pathway">
    <text evidence="3">Phospholipid metabolism; CDP-diacylglycerol biosynthesis; CDP-diacylglycerol from sn-glycerol 3-phosphate: step 3/3.</text>
</comment>
<sequence length="302" mass="34749">MKLFKERILPALILGFIVLIFVIPISIFGNNHYQARIYGYVFAVLLLSFLLYELFVSFKMKWYLATVLTTIGVACIFFPIKNTLELVSASRNHEVHNYLMLIKKALFSWETITIISIISVSFYLIELNTISNVSWFDRFIRVSLVWFAMFFLINSIKFIQLALYYQWPLGLFLILAPSIVDVFGFFGGKLFGKKWIKLPFAPDISPKKTWEGFILGIIFGWIFCAGMIFGFNLGEGKLWAQILMMLFIPLCSVGGDLYFSIIKRMNRSKDYSKILAGHGGILDRFDSISFAVMFACIIYAFV</sequence>
<dbReference type="Proteomes" id="UP001477443">
    <property type="component" value="Chromosome"/>
</dbReference>
<accession>A0ABZ2RPP0</accession>
<feature type="transmembrane region" description="Helical" evidence="24">
    <location>
        <begin position="37"/>
        <end position="55"/>
    </location>
</feature>
<dbReference type="PANTHER" id="PTHR46382:SF1">
    <property type="entry name" value="PHOSPHATIDATE CYTIDYLYLTRANSFERASE"/>
    <property type="match status" value="1"/>
</dbReference>
<evidence type="ECO:0000256" key="4">
    <source>
        <dbReference type="ARBA" id="ARBA00005189"/>
    </source>
</evidence>
<keyword evidence="10" id="KW-0808">Transferase</keyword>
<evidence type="ECO:0000256" key="15">
    <source>
        <dbReference type="ARBA" id="ARBA00023136"/>
    </source>
</evidence>
<comment type="catalytic activity">
    <reaction evidence="1">
        <text>a 1,2-diacyl-sn-glycero-3-phosphate + CTP + H(+) = a CDP-1,2-diacyl-sn-glycerol + diphosphate</text>
        <dbReference type="Rhea" id="RHEA:16229"/>
        <dbReference type="ChEBI" id="CHEBI:15378"/>
        <dbReference type="ChEBI" id="CHEBI:33019"/>
        <dbReference type="ChEBI" id="CHEBI:37563"/>
        <dbReference type="ChEBI" id="CHEBI:58332"/>
        <dbReference type="ChEBI" id="CHEBI:58608"/>
        <dbReference type="EC" id="2.7.7.41"/>
    </reaction>
</comment>
<evidence type="ECO:0000256" key="17">
    <source>
        <dbReference type="ARBA" id="ARBA00023264"/>
    </source>
</evidence>
<evidence type="ECO:0000256" key="21">
    <source>
        <dbReference type="ARBA" id="ARBA00032396"/>
    </source>
</evidence>
<evidence type="ECO:0000256" key="22">
    <source>
        <dbReference type="ARBA" id="ARBA00032743"/>
    </source>
</evidence>
<comment type="similarity">
    <text evidence="5">Belongs to the CDS family.</text>
</comment>
<evidence type="ECO:0000313" key="25">
    <source>
        <dbReference type="EMBL" id="WXL28952.1"/>
    </source>
</evidence>
<organism evidence="25 26">
    <name type="scientific">Mycoplasmopsis felifaucium</name>
    <dbReference type="NCBI Taxonomy" id="35768"/>
    <lineage>
        <taxon>Bacteria</taxon>
        <taxon>Bacillati</taxon>
        <taxon>Mycoplasmatota</taxon>
        <taxon>Mycoplasmoidales</taxon>
        <taxon>Metamycoplasmataceae</taxon>
        <taxon>Mycoplasmopsis</taxon>
    </lineage>
</organism>
<evidence type="ECO:0000256" key="1">
    <source>
        <dbReference type="ARBA" id="ARBA00001698"/>
    </source>
</evidence>
<keyword evidence="13 24" id="KW-1133">Transmembrane helix</keyword>
<evidence type="ECO:0000256" key="6">
    <source>
        <dbReference type="ARBA" id="ARBA00012487"/>
    </source>
</evidence>
<proteinExistence type="inferred from homology"/>
<evidence type="ECO:0000256" key="13">
    <source>
        <dbReference type="ARBA" id="ARBA00022989"/>
    </source>
</evidence>
<dbReference type="Pfam" id="PF01148">
    <property type="entry name" value="CTP_transf_1"/>
    <property type="match status" value="1"/>
</dbReference>
<feature type="transmembrane region" description="Helical" evidence="24">
    <location>
        <begin position="106"/>
        <end position="125"/>
    </location>
</feature>
<evidence type="ECO:0000256" key="19">
    <source>
        <dbReference type="ARBA" id="ARBA00031825"/>
    </source>
</evidence>
<evidence type="ECO:0000256" key="8">
    <source>
        <dbReference type="ARBA" id="ARBA00022475"/>
    </source>
</evidence>
<evidence type="ECO:0000256" key="3">
    <source>
        <dbReference type="ARBA" id="ARBA00005119"/>
    </source>
</evidence>
<keyword evidence="14" id="KW-0443">Lipid metabolism</keyword>
<dbReference type="GO" id="GO:0016779">
    <property type="term" value="F:nucleotidyltransferase activity"/>
    <property type="evidence" value="ECO:0007669"/>
    <property type="project" value="UniProtKB-KW"/>
</dbReference>
<keyword evidence="26" id="KW-1185">Reference proteome</keyword>
<dbReference type="PANTHER" id="PTHR46382">
    <property type="entry name" value="PHOSPHATIDATE CYTIDYLYLTRANSFERASE"/>
    <property type="match status" value="1"/>
</dbReference>
<keyword evidence="9" id="KW-0444">Lipid biosynthesis</keyword>
<keyword evidence="8" id="KW-1003">Cell membrane</keyword>
<evidence type="ECO:0000256" key="20">
    <source>
        <dbReference type="ARBA" id="ARBA00032253"/>
    </source>
</evidence>
<keyword evidence="15 24" id="KW-0472">Membrane</keyword>
<keyword evidence="12 25" id="KW-0548">Nucleotidyltransferase</keyword>
<keyword evidence="16" id="KW-0594">Phospholipid biosynthesis</keyword>
<reference evidence="25" key="1">
    <citation type="submission" date="2024-03" db="EMBL/GenBank/DDBJ databases">
        <title>Complete genome sequence of Mycoplasma felifaucium Z921 isolated from the trachea of a cheetah.</title>
        <authorList>
            <person name="Spergser J."/>
        </authorList>
    </citation>
    <scope>NUCLEOTIDE SEQUENCE [LARGE SCALE GENOMIC DNA]</scope>
    <source>
        <strain evidence="25">Z921</strain>
    </source>
</reference>
<feature type="transmembrane region" description="Helical" evidence="24">
    <location>
        <begin position="171"/>
        <end position="191"/>
    </location>
</feature>